<dbReference type="CDD" id="cd12257">
    <property type="entry name" value="RRM1_RBM26_like"/>
    <property type="match status" value="1"/>
</dbReference>
<dbReference type="InterPro" id="IPR045137">
    <property type="entry name" value="RBM26/27"/>
</dbReference>
<reference evidence="10 11" key="1">
    <citation type="submission" date="2015-08" db="EMBL/GenBank/DDBJ databases">
        <title>Next Generation Sequencing and Analysis of the Genome of Puccinia sorghi L Schw, the Causal Agent of Maize Common Rust.</title>
        <authorList>
            <person name="Rochi L."/>
            <person name="Burguener G."/>
            <person name="Darino M."/>
            <person name="Turjanski A."/>
            <person name="Kreff E."/>
            <person name="Dieguez M.J."/>
            <person name="Sacco F."/>
        </authorList>
    </citation>
    <scope>NUCLEOTIDE SEQUENCE [LARGE SCALE GENOMIC DNA]</scope>
    <source>
        <strain evidence="10 11">RO10H11247</strain>
    </source>
</reference>
<feature type="compositionally biased region" description="Basic and acidic residues" evidence="6">
    <location>
        <begin position="475"/>
        <end position="484"/>
    </location>
</feature>
<dbReference type="EMBL" id="LAVV01005787">
    <property type="protein sequence ID" value="KNZ60672.1"/>
    <property type="molecule type" value="Genomic_DNA"/>
</dbReference>
<dbReference type="InterPro" id="IPR000504">
    <property type="entry name" value="RRM_dom"/>
</dbReference>
<evidence type="ECO:0000256" key="5">
    <source>
        <dbReference type="PROSITE-ProRule" id="PRU00723"/>
    </source>
</evidence>
<evidence type="ECO:0000313" key="10">
    <source>
        <dbReference type="EMBL" id="KNZ60672.1"/>
    </source>
</evidence>
<feature type="region of interest" description="Disordered" evidence="6">
    <location>
        <begin position="108"/>
        <end position="150"/>
    </location>
</feature>
<dbReference type="InterPro" id="IPR012677">
    <property type="entry name" value="Nucleotide-bd_a/b_plait_sf"/>
</dbReference>
<feature type="transmembrane region" description="Helical" evidence="7">
    <location>
        <begin position="195"/>
        <end position="218"/>
    </location>
</feature>
<dbReference type="Proteomes" id="UP000037035">
    <property type="component" value="Unassembled WGS sequence"/>
</dbReference>
<evidence type="ECO:0000256" key="6">
    <source>
        <dbReference type="SAM" id="MobiDB-lite"/>
    </source>
</evidence>
<dbReference type="SUPFAM" id="SSF54928">
    <property type="entry name" value="RNA-binding domain, RBD"/>
    <property type="match status" value="1"/>
</dbReference>
<dbReference type="SMART" id="SM00360">
    <property type="entry name" value="RRM"/>
    <property type="match status" value="2"/>
</dbReference>
<dbReference type="GO" id="GO:0005634">
    <property type="term" value="C:nucleus"/>
    <property type="evidence" value="ECO:0007669"/>
    <property type="project" value="TreeGrafter"/>
</dbReference>
<dbReference type="SUPFAM" id="SSF101233">
    <property type="entry name" value="PWI domain"/>
    <property type="match status" value="1"/>
</dbReference>
<evidence type="ECO:0000256" key="1">
    <source>
        <dbReference type="ARBA" id="ARBA00022664"/>
    </source>
</evidence>
<dbReference type="PANTHER" id="PTHR14398:SF0">
    <property type="entry name" value="ZINC FINGER PROTEIN SWM"/>
    <property type="match status" value="1"/>
</dbReference>
<dbReference type="GO" id="GO:0008270">
    <property type="term" value="F:zinc ion binding"/>
    <property type="evidence" value="ECO:0007669"/>
    <property type="project" value="UniProtKB-KW"/>
</dbReference>
<feature type="region of interest" description="Disordered" evidence="6">
    <location>
        <begin position="531"/>
        <end position="562"/>
    </location>
</feature>
<dbReference type="InterPro" id="IPR002483">
    <property type="entry name" value="PWI_dom"/>
</dbReference>
<dbReference type="OrthoDB" id="443401at2759"/>
<feature type="domain" description="C3H1-type" evidence="9">
    <location>
        <begin position="209"/>
        <end position="243"/>
    </location>
</feature>
<feature type="compositionally biased region" description="Low complexity" evidence="6">
    <location>
        <begin position="108"/>
        <end position="122"/>
    </location>
</feature>
<evidence type="ECO:0000259" key="9">
    <source>
        <dbReference type="PROSITE" id="PS50103"/>
    </source>
</evidence>
<dbReference type="InterPro" id="IPR036483">
    <property type="entry name" value="PWI_dom_sf"/>
</dbReference>
<feature type="region of interest" description="Disordered" evidence="6">
    <location>
        <begin position="574"/>
        <end position="605"/>
    </location>
</feature>
<feature type="compositionally biased region" description="Polar residues" evidence="6">
    <location>
        <begin position="532"/>
        <end position="562"/>
    </location>
</feature>
<sequence length="806" mass="89158">MFIQPNQAEYLKKWMVQKLKPICDADHEVLSEYVMALLRHDQSENELRLLCLKQLEDFLKQDTKLFVTDLFDHLGTYGAFNGSYQPPEINLSASVLLRKRSLAPDEPYLLTNNTPPLNPLDNQGRGSQSSTAPIPQYTPTQSHPSFLHFPEPPQSDLNLNPLPNFPPSQIHPYPSISLNQPRCSKRPRKSICRDYHCAFFFFFFSFFFFNKIILTLFYKSTPKHSDRGYCARGSNCQFSHDQRDQDSSSSSTYFSKTPSGEAEPSTQPPLGNCIPVVFTTPSLGQEIPGLGLPLPILPAPSFSPNRLEQSVIDQSSNNYNSSLRHPERFSRFEGSPSTPKKSSTTLIIENIPQSSLSDRAVREYFSIFGPLTSVSVDVYNAQAQVTFKSYQDAKQAYTSPEPVFNNRFVRIHFKRFPGNGPRRSHGTLQAGVSPAAAEGFGHHESNNEMNSNGYHHKPVDGSNTFKSPPVTDPPQQKEDVQVLSQREQELRLKIDAQKRLLEQLSQKKAAKSYGTTSHDSDMKSPSLIAQEAENQPQEACSQTESHLADPNESTADSINPTLSKPQLVAPKEALLSSPSGPTLFPNRSSSTTMTTNSSSVYVASRGGRKLTNSRTSWTPAGAAPTKAFRLDNRSCTLAVLHLPSSDAREKLKVYFEQFGPIVAVTPLSEDENVFDVSVKFGSRAAAEKALANGLEIPSVGKVAMRWVPIPAGSTGSSGSPRPQPFIPGLRSAHLPHYPGSFSLVNHHPSPANPPPLHNDSTHKNLGQHQAPPPAAANHDQLLNHHIDLDLVDDFCIDDEGDGCWKR</sequence>
<evidence type="ECO:0008006" key="12">
    <source>
        <dbReference type="Google" id="ProtNLM"/>
    </source>
</evidence>
<feature type="region of interest" description="Disordered" evidence="6">
    <location>
        <begin position="437"/>
        <end position="484"/>
    </location>
</feature>
<feature type="compositionally biased region" description="Polar residues" evidence="6">
    <location>
        <begin position="124"/>
        <end position="144"/>
    </location>
</feature>
<keyword evidence="1" id="KW-0507">mRNA processing</keyword>
<evidence type="ECO:0000256" key="7">
    <source>
        <dbReference type="SAM" id="Phobius"/>
    </source>
</evidence>
<dbReference type="PROSITE" id="PS50102">
    <property type="entry name" value="RRM"/>
    <property type="match status" value="1"/>
</dbReference>
<keyword evidence="7" id="KW-1133">Transmembrane helix</keyword>
<keyword evidence="7" id="KW-0812">Transmembrane</keyword>
<feature type="domain" description="RRM" evidence="8">
    <location>
        <begin position="344"/>
        <end position="416"/>
    </location>
</feature>
<evidence type="ECO:0000256" key="4">
    <source>
        <dbReference type="PROSITE-ProRule" id="PRU00176"/>
    </source>
</evidence>
<evidence type="ECO:0000259" key="8">
    <source>
        <dbReference type="PROSITE" id="PS50102"/>
    </source>
</evidence>
<feature type="compositionally biased region" description="Low complexity" evidence="6">
    <location>
        <begin position="588"/>
        <end position="599"/>
    </location>
</feature>
<feature type="region of interest" description="Disordered" evidence="6">
    <location>
        <begin position="316"/>
        <end position="343"/>
    </location>
</feature>
<comment type="caution">
    <text evidence="10">The sequence shown here is derived from an EMBL/GenBank/DDBJ whole genome shotgun (WGS) entry which is preliminary data.</text>
</comment>
<proteinExistence type="predicted"/>
<gene>
    <name evidence="10" type="ORF">VP01_1520g3</name>
</gene>
<dbReference type="STRING" id="27349.A0A0L6VJC3"/>
<evidence type="ECO:0000256" key="2">
    <source>
        <dbReference type="ARBA" id="ARBA00022884"/>
    </source>
</evidence>
<keyword evidence="5" id="KW-0863">Zinc-finger</keyword>
<keyword evidence="7" id="KW-0472">Membrane</keyword>
<dbReference type="PANTHER" id="PTHR14398">
    <property type="entry name" value="RNA RECOGNITION RRM/RNP DOMAIN"/>
    <property type="match status" value="1"/>
</dbReference>
<feature type="zinc finger region" description="C3H1-type" evidence="5">
    <location>
        <begin position="209"/>
        <end position="243"/>
    </location>
</feature>
<dbReference type="InterPro" id="IPR000571">
    <property type="entry name" value="Znf_CCCH"/>
</dbReference>
<evidence type="ECO:0000256" key="3">
    <source>
        <dbReference type="ARBA" id="ARBA00043866"/>
    </source>
</evidence>
<feature type="region of interest" description="Disordered" evidence="6">
    <location>
        <begin position="740"/>
        <end position="777"/>
    </location>
</feature>
<name>A0A0L6VJC3_9BASI</name>
<feature type="compositionally biased region" description="Polar residues" evidence="6">
    <location>
        <begin position="252"/>
        <end position="269"/>
    </location>
</feature>
<organism evidence="10 11">
    <name type="scientific">Puccinia sorghi</name>
    <dbReference type="NCBI Taxonomy" id="27349"/>
    <lineage>
        <taxon>Eukaryota</taxon>
        <taxon>Fungi</taxon>
        <taxon>Dikarya</taxon>
        <taxon>Basidiomycota</taxon>
        <taxon>Pucciniomycotina</taxon>
        <taxon>Pucciniomycetes</taxon>
        <taxon>Pucciniales</taxon>
        <taxon>Pucciniaceae</taxon>
        <taxon>Puccinia</taxon>
    </lineage>
</organism>
<dbReference type="Pfam" id="PF01480">
    <property type="entry name" value="PWI"/>
    <property type="match status" value="1"/>
</dbReference>
<feature type="region of interest" description="Disordered" evidence="6">
    <location>
        <begin position="239"/>
        <end position="270"/>
    </location>
</feature>
<dbReference type="GO" id="GO:0003723">
    <property type="term" value="F:RNA binding"/>
    <property type="evidence" value="ECO:0007669"/>
    <property type="project" value="UniProtKB-UniRule"/>
</dbReference>
<comment type="function">
    <text evidence="3">May be involved in the turnover of nuclear polyadenylated (pA+) RNA.</text>
</comment>
<dbReference type="PROSITE" id="PS50103">
    <property type="entry name" value="ZF_C3H1"/>
    <property type="match status" value="1"/>
</dbReference>
<keyword evidence="5" id="KW-0479">Metal-binding</keyword>
<dbReference type="Gene3D" id="1.20.1390.10">
    <property type="entry name" value="PWI domain"/>
    <property type="match status" value="1"/>
</dbReference>
<keyword evidence="11" id="KW-1185">Reference proteome</keyword>
<keyword evidence="2 4" id="KW-0694">RNA-binding</keyword>
<protein>
    <recommendedName>
        <fullName evidence="12">RNA-binding protein 26</fullName>
    </recommendedName>
</protein>
<accession>A0A0L6VJC3</accession>
<dbReference type="AlphaFoldDB" id="A0A0L6VJC3"/>
<evidence type="ECO:0000313" key="11">
    <source>
        <dbReference type="Proteomes" id="UP000037035"/>
    </source>
</evidence>
<keyword evidence="5" id="KW-0862">Zinc</keyword>
<dbReference type="Gene3D" id="3.30.70.330">
    <property type="match status" value="1"/>
</dbReference>
<dbReference type="VEuPathDB" id="FungiDB:VP01_1520g3"/>
<dbReference type="InterPro" id="IPR035979">
    <property type="entry name" value="RBD_domain_sf"/>
</dbReference>
<dbReference type="GO" id="GO:0006397">
    <property type="term" value="P:mRNA processing"/>
    <property type="evidence" value="ECO:0007669"/>
    <property type="project" value="UniProtKB-KW"/>
</dbReference>
<dbReference type="CDD" id="cd21612">
    <property type="entry name" value="RRM_AtRDRP1_like"/>
    <property type="match status" value="1"/>
</dbReference>